<sequence length="115" mass="12439">MVVVDGFLMLGSCYHCGSANTTTDQERLMFVTFMVKGFMLSTRSSSIPRPRRTSSGIAPTSHSLGGWTGETTNILFAAEEDMHKYPVGLSAEEAAEVKNQMAESEVSQDDIKVGA</sequence>
<organism evidence="2 3">
    <name type="scientific">Penicillium fimorum</name>
    <dbReference type="NCBI Taxonomy" id="1882269"/>
    <lineage>
        <taxon>Eukaryota</taxon>
        <taxon>Fungi</taxon>
        <taxon>Dikarya</taxon>
        <taxon>Ascomycota</taxon>
        <taxon>Pezizomycotina</taxon>
        <taxon>Eurotiomycetes</taxon>
        <taxon>Eurotiomycetidae</taxon>
        <taxon>Eurotiales</taxon>
        <taxon>Aspergillaceae</taxon>
        <taxon>Penicillium</taxon>
    </lineage>
</organism>
<feature type="region of interest" description="Disordered" evidence="1">
    <location>
        <begin position="44"/>
        <end position="65"/>
    </location>
</feature>
<evidence type="ECO:0000313" key="3">
    <source>
        <dbReference type="Proteomes" id="UP001149954"/>
    </source>
</evidence>
<reference evidence="2" key="2">
    <citation type="journal article" date="2023" name="IMA Fungus">
        <title>Comparative genomic study of the Penicillium genus elucidates a diverse pangenome and 15 lateral gene transfer events.</title>
        <authorList>
            <person name="Petersen C."/>
            <person name="Sorensen T."/>
            <person name="Nielsen M.R."/>
            <person name="Sondergaard T.E."/>
            <person name="Sorensen J.L."/>
            <person name="Fitzpatrick D.A."/>
            <person name="Frisvad J.C."/>
            <person name="Nielsen K.L."/>
        </authorList>
    </citation>
    <scope>NUCLEOTIDE SEQUENCE</scope>
    <source>
        <strain evidence="2">IBT 29495</strain>
    </source>
</reference>
<evidence type="ECO:0000313" key="2">
    <source>
        <dbReference type="EMBL" id="KAJ5494362.1"/>
    </source>
</evidence>
<protein>
    <recommendedName>
        <fullName evidence="4">Phytanoyl-CoA dioxygenase</fullName>
    </recommendedName>
</protein>
<dbReference type="Gene3D" id="2.60.120.620">
    <property type="entry name" value="q2cbj1_9rhob like domain"/>
    <property type="match status" value="1"/>
</dbReference>
<accession>A0A9X0C1B8</accession>
<gene>
    <name evidence="2" type="ORF">N7463_010449</name>
</gene>
<dbReference type="AlphaFoldDB" id="A0A9X0C1B8"/>
<dbReference type="OrthoDB" id="445007at2759"/>
<reference evidence="2" key="1">
    <citation type="submission" date="2022-12" db="EMBL/GenBank/DDBJ databases">
        <authorList>
            <person name="Petersen C."/>
        </authorList>
    </citation>
    <scope>NUCLEOTIDE SEQUENCE</scope>
    <source>
        <strain evidence="2">IBT 29495</strain>
    </source>
</reference>
<proteinExistence type="predicted"/>
<comment type="caution">
    <text evidence="2">The sequence shown here is derived from an EMBL/GenBank/DDBJ whole genome shotgun (WGS) entry which is preliminary data.</text>
</comment>
<feature type="compositionally biased region" description="Polar residues" evidence="1">
    <location>
        <begin position="56"/>
        <end position="65"/>
    </location>
</feature>
<dbReference type="Proteomes" id="UP001149954">
    <property type="component" value="Unassembled WGS sequence"/>
</dbReference>
<evidence type="ECO:0000256" key="1">
    <source>
        <dbReference type="SAM" id="MobiDB-lite"/>
    </source>
</evidence>
<dbReference type="EMBL" id="JAPWDS010000006">
    <property type="protein sequence ID" value="KAJ5494362.1"/>
    <property type="molecule type" value="Genomic_DNA"/>
</dbReference>
<evidence type="ECO:0008006" key="4">
    <source>
        <dbReference type="Google" id="ProtNLM"/>
    </source>
</evidence>
<keyword evidence="3" id="KW-1185">Reference proteome</keyword>
<name>A0A9X0C1B8_9EURO</name>